<evidence type="ECO:0000313" key="2">
    <source>
        <dbReference type="Proteomes" id="UP000321787"/>
    </source>
</evidence>
<sequence length="280" mass="31987">MFSTIQRFSLITFTAFSLSGCFDTTPTTTQLCEDHSELQCDQLNMRDGQCLNQRDALILSRFATLKSQNDLDKLKTIQATYQYQSCLTSAAQIEPITAKEIKTKRSEALIHTYDAIDLLSIELKESKEPKVLYYRWSTGDKSALREFLQLEGSRSLETAELQYALATFYALRNGNKTITLLNHSLELLTKDDYKNDFHATIIKSLASINHKEQNTEHAYVWALVGKEFDLQVSSQQQLDLLYSFSDAEKQKLQQASEVIVKSIKEQKFSAQLLPKITEKN</sequence>
<evidence type="ECO:0000313" key="1">
    <source>
        <dbReference type="EMBL" id="GEK15006.1"/>
    </source>
</evidence>
<accession>A0A510UKH4</accession>
<organism evidence="1 2">
    <name type="scientific">Aliivibrio fischeri</name>
    <name type="common">Vibrio fischeri</name>
    <dbReference type="NCBI Taxonomy" id="668"/>
    <lineage>
        <taxon>Bacteria</taxon>
        <taxon>Pseudomonadati</taxon>
        <taxon>Pseudomonadota</taxon>
        <taxon>Gammaproteobacteria</taxon>
        <taxon>Vibrionales</taxon>
        <taxon>Vibrionaceae</taxon>
        <taxon>Aliivibrio</taxon>
    </lineage>
</organism>
<dbReference type="Pfam" id="PF11207">
    <property type="entry name" value="DUF2989"/>
    <property type="match status" value="1"/>
</dbReference>
<gene>
    <name evidence="1" type="ORF">AFI02nite_30420</name>
</gene>
<dbReference type="RefSeq" id="WP_146865423.1">
    <property type="nucleotide sequence ID" value="NZ_BJTZ01000023.1"/>
</dbReference>
<evidence type="ECO:0008006" key="3">
    <source>
        <dbReference type="Google" id="ProtNLM"/>
    </source>
</evidence>
<dbReference type="EMBL" id="BJTZ01000023">
    <property type="protein sequence ID" value="GEK15006.1"/>
    <property type="molecule type" value="Genomic_DNA"/>
</dbReference>
<name>A0A510UKH4_ALIFS</name>
<protein>
    <recommendedName>
        <fullName evidence="3">DUF2989 domain-containing protein</fullName>
    </recommendedName>
</protein>
<dbReference type="PROSITE" id="PS51257">
    <property type="entry name" value="PROKAR_LIPOPROTEIN"/>
    <property type="match status" value="1"/>
</dbReference>
<comment type="caution">
    <text evidence="1">The sequence shown here is derived from an EMBL/GenBank/DDBJ whole genome shotgun (WGS) entry which is preliminary data.</text>
</comment>
<dbReference type="Proteomes" id="UP000321787">
    <property type="component" value="Unassembled WGS sequence"/>
</dbReference>
<dbReference type="AlphaFoldDB" id="A0A510UKH4"/>
<proteinExistence type="predicted"/>
<reference evidence="1 2" key="1">
    <citation type="submission" date="2019-07" db="EMBL/GenBank/DDBJ databases">
        <title>Whole genome shotgun sequence of Aliivibrio fischeri NBRC 101058.</title>
        <authorList>
            <person name="Hosoyama A."/>
            <person name="Uohara A."/>
            <person name="Ohji S."/>
            <person name="Ichikawa N."/>
        </authorList>
    </citation>
    <scope>NUCLEOTIDE SEQUENCE [LARGE SCALE GENOMIC DNA]</scope>
    <source>
        <strain evidence="1 2">NBRC 101058</strain>
    </source>
</reference>
<dbReference type="InterPro" id="IPR021372">
    <property type="entry name" value="DUF2989"/>
</dbReference>